<evidence type="ECO:0008006" key="2">
    <source>
        <dbReference type="Google" id="ProtNLM"/>
    </source>
</evidence>
<protein>
    <recommendedName>
        <fullName evidence="2">Integrase catalytic domain-containing protein</fullName>
    </recommendedName>
</protein>
<dbReference type="EMBL" id="VSSQ01090298">
    <property type="protein sequence ID" value="MPN36259.1"/>
    <property type="molecule type" value="Genomic_DNA"/>
</dbReference>
<accession>A0A645HDQ4</accession>
<name>A0A645HDQ4_9ZZZZ</name>
<comment type="caution">
    <text evidence="1">The sequence shown here is derived from an EMBL/GenBank/DDBJ whole genome shotgun (WGS) entry which is preliminary data.</text>
</comment>
<reference evidence="1" key="1">
    <citation type="submission" date="2019-08" db="EMBL/GenBank/DDBJ databases">
        <authorList>
            <person name="Kucharzyk K."/>
            <person name="Murdoch R.W."/>
            <person name="Higgins S."/>
            <person name="Loffler F."/>
        </authorList>
    </citation>
    <scope>NUCLEOTIDE SEQUENCE</scope>
</reference>
<organism evidence="1">
    <name type="scientific">bioreactor metagenome</name>
    <dbReference type="NCBI Taxonomy" id="1076179"/>
    <lineage>
        <taxon>unclassified sequences</taxon>
        <taxon>metagenomes</taxon>
        <taxon>ecological metagenomes</taxon>
    </lineage>
</organism>
<dbReference type="GO" id="GO:0015074">
    <property type="term" value="P:DNA integration"/>
    <property type="evidence" value="ECO:0007669"/>
    <property type="project" value="InterPro"/>
</dbReference>
<sequence length="45" mass="5347">MEHLKEELTAYLDYYNNRRIQIKGKDLPPALHRQPALLVASFFFV</sequence>
<gene>
    <name evidence="1" type="ORF">SDC9_183768</name>
</gene>
<dbReference type="AlphaFoldDB" id="A0A645HDQ4"/>
<evidence type="ECO:0000313" key="1">
    <source>
        <dbReference type="EMBL" id="MPN36259.1"/>
    </source>
</evidence>
<proteinExistence type="predicted"/>